<dbReference type="Proteomes" id="UP001177670">
    <property type="component" value="Unassembled WGS sequence"/>
</dbReference>
<reference evidence="1" key="1">
    <citation type="submission" date="2021-10" db="EMBL/GenBank/DDBJ databases">
        <title>Melipona bicolor Genome sequencing and assembly.</title>
        <authorList>
            <person name="Araujo N.S."/>
            <person name="Arias M.C."/>
        </authorList>
    </citation>
    <scope>NUCLEOTIDE SEQUENCE</scope>
    <source>
        <strain evidence="1">USP_2M_L1-L4_2017</strain>
        <tissue evidence="1">Whole body</tissue>
    </source>
</reference>
<dbReference type="EMBL" id="JAHYIQ010000074">
    <property type="protein sequence ID" value="KAK1116454.1"/>
    <property type="molecule type" value="Genomic_DNA"/>
</dbReference>
<dbReference type="AlphaFoldDB" id="A0AA40FCH7"/>
<protein>
    <submittedName>
        <fullName evidence="1">Uncharacterized protein</fullName>
    </submittedName>
</protein>
<name>A0AA40FCH7_9HYME</name>
<evidence type="ECO:0000313" key="1">
    <source>
        <dbReference type="EMBL" id="KAK1116454.1"/>
    </source>
</evidence>
<accession>A0AA40FCH7</accession>
<evidence type="ECO:0000313" key="2">
    <source>
        <dbReference type="Proteomes" id="UP001177670"/>
    </source>
</evidence>
<keyword evidence="2" id="KW-1185">Reference proteome</keyword>
<gene>
    <name evidence="1" type="ORF">K0M31_019042</name>
</gene>
<proteinExistence type="predicted"/>
<comment type="caution">
    <text evidence="1">The sequence shown here is derived from an EMBL/GenBank/DDBJ whole genome shotgun (WGS) entry which is preliminary data.</text>
</comment>
<organism evidence="1 2">
    <name type="scientific">Melipona bicolor</name>
    <dbReference type="NCBI Taxonomy" id="60889"/>
    <lineage>
        <taxon>Eukaryota</taxon>
        <taxon>Metazoa</taxon>
        <taxon>Ecdysozoa</taxon>
        <taxon>Arthropoda</taxon>
        <taxon>Hexapoda</taxon>
        <taxon>Insecta</taxon>
        <taxon>Pterygota</taxon>
        <taxon>Neoptera</taxon>
        <taxon>Endopterygota</taxon>
        <taxon>Hymenoptera</taxon>
        <taxon>Apocrita</taxon>
        <taxon>Aculeata</taxon>
        <taxon>Apoidea</taxon>
        <taxon>Anthophila</taxon>
        <taxon>Apidae</taxon>
        <taxon>Melipona</taxon>
    </lineage>
</organism>
<sequence length="189" mass="21538">MWYKEILQRASPIHELIKDPAAQDYNKSAAITREGGVAKSVSHAGFGSDFWPTYTRQSQHSSQVKPREQSSSTWVVVGVFPTACRERRTPFLPFRTTDNSILSSSHLADQRSETLPPISARHIFFPRCSATWIAILSNCKKMKVADLFDPLNRFSRHRDQRKNCPCEASDFFAEKQCRRWNFAAVGSTI</sequence>